<keyword evidence="1" id="KW-1133">Transmembrane helix</keyword>
<keyword evidence="1" id="KW-0812">Transmembrane</keyword>
<protein>
    <submittedName>
        <fullName evidence="2">Uncharacterized protein</fullName>
    </submittedName>
</protein>
<evidence type="ECO:0000256" key="1">
    <source>
        <dbReference type="SAM" id="Phobius"/>
    </source>
</evidence>
<keyword evidence="3" id="KW-1185">Reference proteome</keyword>
<dbReference type="RefSeq" id="WP_343072032.1">
    <property type="nucleotide sequence ID" value="NZ_JACHMX010000001.1"/>
</dbReference>
<feature type="transmembrane region" description="Helical" evidence="1">
    <location>
        <begin position="30"/>
        <end position="50"/>
    </location>
</feature>
<dbReference type="EMBL" id="JACHMX010000001">
    <property type="protein sequence ID" value="MBB5851614.1"/>
    <property type="molecule type" value="Genomic_DNA"/>
</dbReference>
<dbReference type="AlphaFoldDB" id="A0A841AZA3"/>
<dbReference type="Proteomes" id="UP000580861">
    <property type="component" value="Unassembled WGS sequence"/>
</dbReference>
<feature type="transmembrane region" description="Helical" evidence="1">
    <location>
        <begin position="7"/>
        <end position="24"/>
    </location>
</feature>
<feature type="transmembrane region" description="Helical" evidence="1">
    <location>
        <begin position="169"/>
        <end position="188"/>
    </location>
</feature>
<name>A0A841AZA3_9PSEU</name>
<evidence type="ECO:0000313" key="3">
    <source>
        <dbReference type="Proteomes" id="UP000580861"/>
    </source>
</evidence>
<proteinExistence type="predicted"/>
<gene>
    <name evidence="2" type="ORF">HDA45_001701</name>
</gene>
<reference evidence="2 3" key="1">
    <citation type="submission" date="2020-08" db="EMBL/GenBank/DDBJ databases">
        <title>Sequencing the genomes of 1000 actinobacteria strains.</title>
        <authorList>
            <person name="Klenk H.-P."/>
        </authorList>
    </citation>
    <scope>NUCLEOTIDE SEQUENCE [LARGE SCALE GENOMIC DNA]</scope>
    <source>
        <strain evidence="2 3">DSM 45272</strain>
    </source>
</reference>
<comment type="caution">
    <text evidence="2">The sequence shown here is derived from an EMBL/GenBank/DDBJ whole genome shotgun (WGS) entry which is preliminary data.</text>
</comment>
<feature type="transmembrane region" description="Helical" evidence="1">
    <location>
        <begin position="249"/>
        <end position="271"/>
    </location>
</feature>
<feature type="transmembrane region" description="Helical" evidence="1">
    <location>
        <begin position="112"/>
        <end position="132"/>
    </location>
</feature>
<feature type="transmembrane region" description="Helical" evidence="1">
    <location>
        <begin position="144"/>
        <end position="160"/>
    </location>
</feature>
<keyword evidence="1" id="KW-0472">Membrane</keyword>
<feature type="transmembrane region" description="Helical" evidence="1">
    <location>
        <begin position="62"/>
        <end position="80"/>
    </location>
</feature>
<organism evidence="2 3">
    <name type="scientific">Amycolatopsis umgeniensis</name>
    <dbReference type="NCBI Taxonomy" id="336628"/>
    <lineage>
        <taxon>Bacteria</taxon>
        <taxon>Bacillati</taxon>
        <taxon>Actinomycetota</taxon>
        <taxon>Actinomycetes</taxon>
        <taxon>Pseudonocardiales</taxon>
        <taxon>Pseudonocardiaceae</taxon>
        <taxon>Amycolatopsis</taxon>
    </lineage>
</organism>
<accession>A0A841AZA3</accession>
<feature type="transmembrane region" description="Helical" evidence="1">
    <location>
        <begin position="86"/>
        <end position="105"/>
    </location>
</feature>
<sequence>MYRKGDGVRLAGGLLIALAVGTSGADYWVLLAAVVAAVLAVAAEALLPPVGDAGPERIVGSVSRLGLVLVFATTFGQYLFPSAPGVAAAVFAVVVAVADLAGVRLGDHAARWVIGLLLAAAASLIAICVGIPPLAQFIAPDPPSVSGLGLAVLVLLPFLLPRRPGAGRAAAVGAVAVAIVAVALYQLGPVRLGLSATSFRELLAAADAVSLLPVLSVVVAVATVPVAVDAFTDGRERLSPERPKATLACGLIVAVAAAFAGPVVALGLAGVGTLAELVLRVRARGYRSRRA</sequence>
<evidence type="ECO:0000313" key="2">
    <source>
        <dbReference type="EMBL" id="MBB5851614.1"/>
    </source>
</evidence>
<feature type="transmembrane region" description="Helical" evidence="1">
    <location>
        <begin position="208"/>
        <end position="228"/>
    </location>
</feature>